<evidence type="ECO:0008006" key="3">
    <source>
        <dbReference type="Google" id="ProtNLM"/>
    </source>
</evidence>
<sequence>MLISWVLYVLRRMGTPEALVAFCGSLFSKTSVTLFERTFIKLAVARGVRQGDLSSMSWFILAAEPTLARLEWKLPCHVALSLAYADGFGLLCLFDGTGPLFTCVMCLKDSIGLALTFPNCQALVVYAKLLLQPL</sequence>
<reference evidence="1" key="1">
    <citation type="submission" date="2023-10" db="EMBL/GenBank/DDBJ databases">
        <authorList>
            <person name="Chen Y."/>
            <person name="Shah S."/>
            <person name="Dougan E. K."/>
            <person name="Thang M."/>
            <person name="Chan C."/>
        </authorList>
    </citation>
    <scope>NUCLEOTIDE SEQUENCE [LARGE SCALE GENOMIC DNA]</scope>
</reference>
<proteinExistence type="predicted"/>
<protein>
    <recommendedName>
        <fullName evidence="3">Reverse transcriptase domain-containing protein</fullName>
    </recommendedName>
</protein>
<comment type="caution">
    <text evidence="1">The sequence shown here is derived from an EMBL/GenBank/DDBJ whole genome shotgun (WGS) entry which is preliminary data.</text>
</comment>
<keyword evidence="2" id="KW-1185">Reference proteome</keyword>
<organism evidence="1 2">
    <name type="scientific">Prorocentrum cordatum</name>
    <dbReference type="NCBI Taxonomy" id="2364126"/>
    <lineage>
        <taxon>Eukaryota</taxon>
        <taxon>Sar</taxon>
        <taxon>Alveolata</taxon>
        <taxon>Dinophyceae</taxon>
        <taxon>Prorocentrales</taxon>
        <taxon>Prorocentraceae</taxon>
        <taxon>Prorocentrum</taxon>
    </lineage>
</organism>
<dbReference type="EMBL" id="CAUYUJ010006923">
    <property type="protein sequence ID" value="CAK0819061.1"/>
    <property type="molecule type" value="Genomic_DNA"/>
</dbReference>
<name>A0ABN9RIY2_9DINO</name>
<evidence type="ECO:0000313" key="1">
    <source>
        <dbReference type="EMBL" id="CAK0819061.1"/>
    </source>
</evidence>
<gene>
    <name evidence="1" type="ORF">PCOR1329_LOCUS21150</name>
</gene>
<accession>A0ABN9RIY2</accession>
<evidence type="ECO:0000313" key="2">
    <source>
        <dbReference type="Proteomes" id="UP001189429"/>
    </source>
</evidence>
<dbReference type="Proteomes" id="UP001189429">
    <property type="component" value="Unassembled WGS sequence"/>
</dbReference>